<proteinExistence type="predicted"/>
<protein>
    <submittedName>
        <fullName evidence="2">Uncharacterized protein</fullName>
    </submittedName>
</protein>
<reference evidence="2" key="1">
    <citation type="journal article" date="2020" name="New Phytol.">
        <title>Comparative genomics reveals dynamic genome evolution in host specialist ectomycorrhizal fungi.</title>
        <authorList>
            <person name="Lofgren L.A."/>
            <person name="Nguyen N.H."/>
            <person name="Vilgalys R."/>
            <person name="Ruytinx J."/>
            <person name="Liao H.L."/>
            <person name="Branco S."/>
            <person name="Kuo A."/>
            <person name="LaButti K."/>
            <person name="Lipzen A."/>
            <person name="Andreopoulos W."/>
            <person name="Pangilinan J."/>
            <person name="Riley R."/>
            <person name="Hundley H."/>
            <person name="Na H."/>
            <person name="Barry K."/>
            <person name="Grigoriev I.V."/>
            <person name="Stajich J.E."/>
            <person name="Kennedy P.G."/>
        </authorList>
    </citation>
    <scope>NUCLEOTIDE SEQUENCE</scope>
    <source>
        <strain evidence="2">FC203</strain>
    </source>
</reference>
<dbReference type="Proteomes" id="UP001195769">
    <property type="component" value="Unassembled WGS sequence"/>
</dbReference>
<dbReference type="InterPro" id="IPR041078">
    <property type="entry name" value="Plavaka"/>
</dbReference>
<dbReference type="RefSeq" id="XP_041232161.1">
    <property type="nucleotide sequence ID" value="XM_041363971.1"/>
</dbReference>
<name>A0AAD4EI95_9AGAM</name>
<dbReference type="AlphaFoldDB" id="A0AAD4EI95"/>
<dbReference type="GeneID" id="64658269"/>
<organism evidence="2 3">
    <name type="scientific">Suillus fuscotomentosus</name>
    <dbReference type="NCBI Taxonomy" id="1912939"/>
    <lineage>
        <taxon>Eukaryota</taxon>
        <taxon>Fungi</taxon>
        <taxon>Dikarya</taxon>
        <taxon>Basidiomycota</taxon>
        <taxon>Agaricomycotina</taxon>
        <taxon>Agaricomycetes</taxon>
        <taxon>Agaricomycetidae</taxon>
        <taxon>Boletales</taxon>
        <taxon>Suillineae</taxon>
        <taxon>Suillaceae</taxon>
        <taxon>Suillus</taxon>
    </lineage>
</organism>
<accession>A0AAD4EI95</accession>
<feature type="region of interest" description="Disordered" evidence="1">
    <location>
        <begin position="1"/>
        <end position="50"/>
    </location>
</feature>
<evidence type="ECO:0000313" key="3">
    <source>
        <dbReference type="Proteomes" id="UP001195769"/>
    </source>
</evidence>
<dbReference type="Pfam" id="PF18759">
    <property type="entry name" value="Plavaka"/>
    <property type="match status" value="2"/>
</dbReference>
<keyword evidence="3" id="KW-1185">Reference proteome</keyword>
<feature type="compositionally biased region" description="Basic and acidic residues" evidence="1">
    <location>
        <begin position="22"/>
        <end position="47"/>
    </location>
</feature>
<gene>
    <name evidence="2" type="ORF">F5891DRAFT_1125454</name>
</gene>
<dbReference type="EMBL" id="JABBWK010000004">
    <property type="protein sequence ID" value="KAG1906586.1"/>
    <property type="molecule type" value="Genomic_DNA"/>
</dbReference>
<sequence length="790" mass="88934">MPPAHECSANQASLTPDGDLNPNDREQPFENNNDNHHGERDDYKMDYGTDGNIAPDISRDANEIKVQISAGDIDKLMHLWGLGLTCHGDAPPFADHWDLYSTINETPIGDIPWQSFSMKYSSDDDLNSSLTPWMDAMYTTWFCDPRTIIHNMLGNPDFKNGIDYAPYREWKGTGDSATRQWRNVMSGDWAWDQADNIAKDPATHGLMFVPVILRSDKTTVSVATGQNDYYLLYASIGNVHNNVRCAHGNTVAKQLFHSSLSRILSSLKPAMSIPKVVQFSDGHFRHVLYGLGPYIADYPEQLILGCGLCSWEVVDTLCKEVDSGVLWDEWGVIGKLVPFTDDFPHANIHQLLASDILHQVIEGAFKDHLVAWVEQHMRRRSWMISTIATALPFAGLCRFPQGCGFSQWTGDDSKALMKVYLPAIEGHIPQDIIRCFGAFLKFCYIVQQDIIAEDTLLQLSNYTGIRFDVFSLPHQHTLCHYSMLIFKEPWRHSSKFNAFRQMLLTNQHLDKLAASGSDFTACGMLNNSYASDHLDSDRHHLDEPGDGILEGPRAQCDVKLACTPSEFSFILYVSITQCGTFEERSCTHNIHAWANELGILGLPHLIWLFLYDQLLADDTHTSNNVPLSACPRFEGQVKHICAVLSWRQGPARNNTVFINTGSEDGINGMEVSHVLGKTFPCALIHWFKLFANKPNPDTGMWMSRSRELSIVHVDTIVCACHLLPIFDAHFTPEHITLHNILDLWPSFYVKKFIDHHAVETYASHAFLCNVPHAHTLPALHDVYAGVLSRA</sequence>
<comment type="caution">
    <text evidence="2">The sequence shown here is derived from an EMBL/GenBank/DDBJ whole genome shotgun (WGS) entry which is preliminary data.</text>
</comment>
<evidence type="ECO:0000256" key="1">
    <source>
        <dbReference type="SAM" id="MobiDB-lite"/>
    </source>
</evidence>
<evidence type="ECO:0000313" key="2">
    <source>
        <dbReference type="EMBL" id="KAG1906586.1"/>
    </source>
</evidence>